<dbReference type="Proteomes" id="UP000271889">
    <property type="component" value="Unassembled WGS sequence"/>
</dbReference>
<name>A0A3P6RZ46_CYLGO</name>
<proteinExistence type="predicted"/>
<protein>
    <submittedName>
        <fullName evidence="1">Uncharacterized protein</fullName>
    </submittedName>
</protein>
<organism evidence="1 2">
    <name type="scientific">Cylicostephanus goldi</name>
    <name type="common">Nematode worm</name>
    <dbReference type="NCBI Taxonomy" id="71465"/>
    <lineage>
        <taxon>Eukaryota</taxon>
        <taxon>Metazoa</taxon>
        <taxon>Ecdysozoa</taxon>
        <taxon>Nematoda</taxon>
        <taxon>Chromadorea</taxon>
        <taxon>Rhabditida</taxon>
        <taxon>Rhabditina</taxon>
        <taxon>Rhabditomorpha</taxon>
        <taxon>Strongyloidea</taxon>
        <taxon>Strongylidae</taxon>
        <taxon>Cylicostephanus</taxon>
    </lineage>
</organism>
<evidence type="ECO:0000313" key="2">
    <source>
        <dbReference type="Proteomes" id="UP000271889"/>
    </source>
</evidence>
<dbReference type="EMBL" id="UYRV01001567">
    <property type="protein sequence ID" value="VDK47228.1"/>
    <property type="molecule type" value="Genomic_DNA"/>
</dbReference>
<feature type="non-terminal residue" evidence="1">
    <location>
        <position position="1"/>
    </location>
</feature>
<reference evidence="1 2" key="1">
    <citation type="submission" date="2018-11" db="EMBL/GenBank/DDBJ databases">
        <authorList>
            <consortium name="Pathogen Informatics"/>
        </authorList>
    </citation>
    <scope>NUCLEOTIDE SEQUENCE [LARGE SCALE GENOMIC DNA]</scope>
</reference>
<evidence type="ECO:0000313" key="1">
    <source>
        <dbReference type="EMBL" id="VDK47228.1"/>
    </source>
</evidence>
<accession>A0A3P6RZ46</accession>
<dbReference type="OrthoDB" id="5793009at2759"/>
<gene>
    <name evidence="1" type="ORF">CGOC_LOCUS961</name>
</gene>
<keyword evidence="2" id="KW-1185">Reference proteome</keyword>
<sequence>RRSNTTRVVHSNLIANDRSIRHCSKLPYQRLLTPWIINGHVDAICTVLARRWHRFGSIDYKQECDRLDKRFVSRPPEPLTIPTVDGTYDARRLNEHAKQQAEKAQLLRCRKCYAKVSLREADEHNCGRFDPPVEFYF</sequence>
<dbReference type="AlphaFoldDB" id="A0A3P6RZ46"/>